<evidence type="ECO:0000256" key="6">
    <source>
        <dbReference type="ARBA" id="ARBA00022840"/>
    </source>
</evidence>
<dbReference type="PROSITE" id="PS00211">
    <property type="entry name" value="ABC_TRANSPORTER_1"/>
    <property type="match status" value="1"/>
</dbReference>
<reference evidence="10" key="2">
    <citation type="submission" date="2017-01" db="EMBL/GenBank/DDBJ databases">
        <authorList>
            <person name="Timinskas A."/>
        </authorList>
    </citation>
    <scope>NUCLEOTIDE SEQUENCE</scope>
    <source>
        <strain evidence="10">GV37</strain>
    </source>
</reference>
<name>A0A9X7I948_9BIFI</name>
<gene>
    <name evidence="10" type="ORF">BVL65_03500</name>
    <name evidence="11" type="ORF">CJ213_01770</name>
</gene>
<evidence type="ECO:0000256" key="2">
    <source>
        <dbReference type="ARBA" id="ARBA00005417"/>
    </source>
</evidence>
<reference evidence="12" key="1">
    <citation type="submission" date="2017-01" db="EMBL/GenBank/DDBJ databases">
        <title>Gardnerella vaginalis bacteremia associated with severe acute encephalopathy in a young female patient: Case Report and characterization of the isolate.</title>
        <authorList>
            <person name="Tankovic J."/>
            <person name="Timinskas A."/>
            <person name="Zilnyte M."/>
            <person name="Janulaitiene M."/>
            <person name="Zvirbliene A."/>
            <person name="Pleckaityte M."/>
        </authorList>
    </citation>
    <scope>NUCLEOTIDE SEQUENCE [LARGE SCALE GENOMIC DNA]</scope>
    <source>
        <strain evidence="12">GV37</strain>
    </source>
</reference>
<evidence type="ECO:0000256" key="8">
    <source>
        <dbReference type="ARBA" id="ARBA00023136"/>
    </source>
</evidence>
<evidence type="ECO:0000313" key="12">
    <source>
        <dbReference type="Proteomes" id="UP000186260"/>
    </source>
</evidence>
<keyword evidence="5" id="KW-0547">Nucleotide-binding</keyword>
<feature type="domain" description="ABC transporter" evidence="9">
    <location>
        <begin position="4"/>
        <end position="257"/>
    </location>
</feature>
<dbReference type="Gene3D" id="3.40.50.300">
    <property type="entry name" value="P-loop containing nucleotide triphosphate hydrolases"/>
    <property type="match status" value="2"/>
</dbReference>
<comment type="similarity">
    <text evidence="2">Belongs to the ABC transporter superfamily.</text>
</comment>
<evidence type="ECO:0000256" key="7">
    <source>
        <dbReference type="ARBA" id="ARBA00022967"/>
    </source>
</evidence>
<dbReference type="GO" id="GO:0043190">
    <property type="term" value="C:ATP-binding cassette (ABC) transporter complex"/>
    <property type="evidence" value="ECO:0007669"/>
    <property type="project" value="TreeGrafter"/>
</dbReference>
<dbReference type="GO" id="GO:0005524">
    <property type="term" value="F:ATP binding"/>
    <property type="evidence" value="ECO:0007669"/>
    <property type="project" value="UniProtKB-KW"/>
</dbReference>
<dbReference type="GO" id="GO:0016887">
    <property type="term" value="F:ATP hydrolysis activity"/>
    <property type="evidence" value="ECO:0007669"/>
    <property type="project" value="InterPro"/>
</dbReference>
<dbReference type="InterPro" id="IPR027417">
    <property type="entry name" value="P-loop_NTPase"/>
</dbReference>
<evidence type="ECO:0000313" key="10">
    <source>
        <dbReference type="EMBL" id="APW18645.1"/>
    </source>
</evidence>
<dbReference type="Proteomes" id="UP000235293">
    <property type="component" value="Unassembled WGS sequence"/>
</dbReference>
<evidence type="ECO:0000256" key="1">
    <source>
        <dbReference type="ARBA" id="ARBA00004236"/>
    </source>
</evidence>
<keyword evidence="7" id="KW-1278">Translocase</keyword>
<dbReference type="SMART" id="SM00382">
    <property type="entry name" value="AAA"/>
    <property type="match status" value="2"/>
</dbReference>
<keyword evidence="3" id="KW-0813">Transport</keyword>
<keyword evidence="4" id="KW-1003">Cell membrane</keyword>
<dbReference type="InterPro" id="IPR003593">
    <property type="entry name" value="AAA+_ATPase"/>
</dbReference>
<dbReference type="RefSeq" id="WP_012914059.1">
    <property type="nucleotide sequence ID" value="NZ_CP019058.1"/>
</dbReference>
<comment type="subcellular location">
    <subcellularLocation>
        <location evidence="1">Cell membrane</location>
    </subcellularLocation>
</comment>
<dbReference type="NCBIfam" id="NF010167">
    <property type="entry name" value="PRK13648.1"/>
    <property type="match status" value="2"/>
</dbReference>
<dbReference type="GO" id="GO:0042626">
    <property type="term" value="F:ATPase-coupled transmembrane transporter activity"/>
    <property type="evidence" value="ECO:0007669"/>
    <property type="project" value="TreeGrafter"/>
</dbReference>
<protein>
    <submittedName>
        <fullName evidence="11">ABC transporter ATP-binding protein</fullName>
    </submittedName>
</protein>
<dbReference type="FunFam" id="3.40.50.300:FF:000224">
    <property type="entry name" value="Energy-coupling factor transporter ATP-binding protein EcfA"/>
    <property type="match status" value="1"/>
</dbReference>
<dbReference type="InterPro" id="IPR003439">
    <property type="entry name" value="ABC_transporter-like_ATP-bd"/>
</dbReference>
<dbReference type="Proteomes" id="UP000186260">
    <property type="component" value="Chromosome"/>
</dbReference>
<keyword evidence="6 11" id="KW-0067">ATP-binding</keyword>
<organism evidence="11 13">
    <name type="scientific">Gardnerella swidsinskii</name>
    <dbReference type="NCBI Taxonomy" id="2792979"/>
    <lineage>
        <taxon>Bacteria</taxon>
        <taxon>Bacillati</taxon>
        <taxon>Actinomycetota</taxon>
        <taxon>Actinomycetes</taxon>
        <taxon>Bifidobacteriales</taxon>
        <taxon>Bifidobacteriaceae</taxon>
        <taxon>Gardnerella</taxon>
    </lineage>
</organism>
<accession>A0A9X7I948</accession>
<evidence type="ECO:0000256" key="3">
    <source>
        <dbReference type="ARBA" id="ARBA00022448"/>
    </source>
</evidence>
<sequence length="627" mass="68281">MPLLELKDVSFKYVNRNKDDSLDSSKAQDSTFALKDVSLSVESGEFVGIIGPSGSGKTTLASLFSGAIPHHYSGELLGSVKIAGQDTNNLALTNIACLVGSVIQDIDAQMVAANVEDEILFGLENFGVAHSEIPSRIDEALQIVGISDLRNRDLDTLSGGQKQKVAIAAILALKPKVMVLDEPTCALDPVSSKMIFSILKDLNKNFGITVVVIEQKVALLSEYCKRLVVLSNGILSLDLPVSQALKNMDLLYSIGINYPRTTHLVNDLQRENICSKSDLPVSVEDTVNTIVNTINSEKSLTSHVDSHSEFDNRECDSNKSALACDFSHESQVSTQSYAQNKSKNDSPCLSLKNVSFLYQSGVSALKNVSFEAYAGELVTLVGRNGAGKTTITKIINGLLKPTEGNVTIDGVDTKSLRISQIAKYVSTLFQNPDRQLCKETVLEEVTLSCILIGQNEDEAKAHAMEIIDELELDSEASPFMLSRGQRQMVALAATVVTNPKILLLDEPTCGLDYKECMRIMQVVERLRKNGCCVIMVCHDMEVVLDYATRLITINDGKLIIDGSAYDVFEKPEVCSAAALYPPLLCSVSQGLVAHGFNKCNGLYVREELVEALRGEKITKQTVQNQQN</sequence>
<keyword evidence="8" id="KW-0472">Membrane</keyword>
<dbReference type="SUPFAM" id="SSF52540">
    <property type="entry name" value="P-loop containing nucleoside triphosphate hydrolases"/>
    <property type="match status" value="2"/>
</dbReference>
<dbReference type="InterPro" id="IPR017871">
    <property type="entry name" value="ABC_transporter-like_CS"/>
</dbReference>
<evidence type="ECO:0000313" key="11">
    <source>
        <dbReference type="EMBL" id="PMC54889.1"/>
    </source>
</evidence>
<proteinExistence type="inferred from homology"/>
<dbReference type="EMBL" id="PNGY01000001">
    <property type="protein sequence ID" value="PMC54889.1"/>
    <property type="molecule type" value="Genomic_DNA"/>
</dbReference>
<dbReference type="PANTHER" id="PTHR43553">
    <property type="entry name" value="HEAVY METAL TRANSPORTER"/>
    <property type="match status" value="1"/>
</dbReference>
<dbReference type="CDD" id="cd03225">
    <property type="entry name" value="ABC_cobalt_CbiO_domain1"/>
    <property type="match status" value="2"/>
</dbReference>
<reference evidence="11 13" key="3">
    <citation type="submission" date="2017-09" db="EMBL/GenBank/DDBJ databases">
        <title>Bacterial strain isolated from the female urinary microbiota.</title>
        <authorList>
            <person name="Thomas-White K."/>
            <person name="Kumar N."/>
            <person name="Forster S."/>
            <person name="Putonti C."/>
            <person name="Lawley T."/>
            <person name="Wolfe A.J."/>
        </authorList>
    </citation>
    <scope>NUCLEOTIDE SEQUENCE [LARGE SCALE GENOMIC DNA]</scope>
    <source>
        <strain evidence="11 13">UMB0411</strain>
    </source>
</reference>
<dbReference type="PROSITE" id="PS50893">
    <property type="entry name" value="ABC_TRANSPORTER_2"/>
    <property type="match status" value="2"/>
</dbReference>
<dbReference type="Pfam" id="PF00005">
    <property type="entry name" value="ABC_tran"/>
    <property type="match status" value="2"/>
</dbReference>
<dbReference type="PANTHER" id="PTHR43553:SF21">
    <property type="entry name" value="ABC TRANSPORTER ATP-BINDING PROTEIN MA_1418-RELATED"/>
    <property type="match status" value="1"/>
</dbReference>
<dbReference type="AlphaFoldDB" id="A0A9X7I948"/>
<evidence type="ECO:0000256" key="4">
    <source>
        <dbReference type="ARBA" id="ARBA00022475"/>
    </source>
</evidence>
<evidence type="ECO:0000259" key="9">
    <source>
        <dbReference type="PROSITE" id="PS50893"/>
    </source>
</evidence>
<dbReference type="EMBL" id="CP019058">
    <property type="protein sequence ID" value="APW18645.1"/>
    <property type="molecule type" value="Genomic_DNA"/>
</dbReference>
<keyword evidence="12" id="KW-1185">Reference proteome</keyword>
<reference evidence="10" key="4">
    <citation type="journal article" date="2021" name="Pathogens">
        <title>Discrimination of Gardnerella Species by Combining MALDI-TOF Protein Profile, Chaperonin cpn60 Sequences, and Phenotypic Characteristics.</title>
        <authorList>
            <person name="Bulavaite A."/>
            <person name="Maier T."/>
            <person name="Pleckaityte M."/>
        </authorList>
    </citation>
    <scope>NUCLEOTIDE SEQUENCE</scope>
    <source>
        <strain evidence="10">GV37</strain>
    </source>
</reference>
<feature type="domain" description="ABC transporter" evidence="9">
    <location>
        <begin position="349"/>
        <end position="580"/>
    </location>
</feature>
<dbReference type="InterPro" id="IPR050095">
    <property type="entry name" value="ECF_ABC_transporter_ATP-bd"/>
</dbReference>
<dbReference type="InterPro" id="IPR015856">
    <property type="entry name" value="ABC_transpr_CbiO/EcfA_su"/>
</dbReference>
<evidence type="ECO:0000313" key="13">
    <source>
        <dbReference type="Proteomes" id="UP000235293"/>
    </source>
</evidence>
<evidence type="ECO:0000256" key="5">
    <source>
        <dbReference type="ARBA" id="ARBA00022741"/>
    </source>
</evidence>